<accession>A0A9W9XLE2</accession>
<evidence type="ECO:0000256" key="2">
    <source>
        <dbReference type="SAM" id="SignalP"/>
    </source>
</evidence>
<dbReference type="RefSeq" id="XP_056794184.1">
    <property type="nucleotide sequence ID" value="XM_056929891.1"/>
</dbReference>
<keyword evidence="2" id="KW-0732">Signal</keyword>
<proteinExistence type="predicted"/>
<protein>
    <submittedName>
        <fullName evidence="3">Uncharacterized protein</fullName>
    </submittedName>
</protein>
<comment type="caution">
    <text evidence="3">The sequence shown here is derived from an EMBL/GenBank/DDBJ whole genome shotgun (WGS) entry which is preliminary data.</text>
</comment>
<keyword evidence="4" id="KW-1185">Reference proteome</keyword>
<evidence type="ECO:0000313" key="4">
    <source>
        <dbReference type="Proteomes" id="UP001148312"/>
    </source>
</evidence>
<evidence type="ECO:0000313" key="3">
    <source>
        <dbReference type="EMBL" id="KAJ5495171.1"/>
    </source>
</evidence>
<dbReference type="AlphaFoldDB" id="A0A9W9XLE2"/>
<reference evidence="3" key="2">
    <citation type="journal article" date="2023" name="IMA Fungus">
        <title>Comparative genomic study of the Penicillium genus elucidates a diverse pangenome and 15 lateral gene transfer events.</title>
        <authorList>
            <person name="Petersen C."/>
            <person name="Sorensen T."/>
            <person name="Nielsen M.R."/>
            <person name="Sondergaard T.E."/>
            <person name="Sorensen J.L."/>
            <person name="Fitzpatrick D.A."/>
            <person name="Frisvad J.C."/>
            <person name="Nielsen K.L."/>
        </authorList>
    </citation>
    <scope>NUCLEOTIDE SEQUENCE</scope>
    <source>
        <strain evidence="3">IBT 30728</strain>
    </source>
</reference>
<gene>
    <name evidence="3" type="ORF">N7539_000287</name>
</gene>
<name>A0A9W9XLE2_9EURO</name>
<organism evidence="3 4">
    <name type="scientific">Penicillium diatomitis</name>
    <dbReference type="NCBI Taxonomy" id="2819901"/>
    <lineage>
        <taxon>Eukaryota</taxon>
        <taxon>Fungi</taxon>
        <taxon>Dikarya</taxon>
        <taxon>Ascomycota</taxon>
        <taxon>Pezizomycotina</taxon>
        <taxon>Eurotiomycetes</taxon>
        <taxon>Eurotiomycetidae</taxon>
        <taxon>Eurotiales</taxon>
        <taxon>Aspergillaceae</taxon>
        <taxon>Penicillium</taxon>
    </lineage>
</organism>
<feature type="chain" id="PRO_5040767387" evidence="2">
    <location>
        <begin position="26"/>
        <end position="308"/>
    </location>
</feature>
<dbReference type="EMBL" id="JAPWDQ010000001">
    <property type="protein sequence ID" value="KAJ5495171.1"/>
    <property type="molecule type" value="Genomic_DNA"/>
</dbReference>
<feature type="signal peptide" evidence="2">
    <location>
        <begin position="1"/>
        <end position="25"/>
    </location>
</feature>
<dbReference type="GeneID" id="81620140"/>
<sequence length="308" mass="31259">MSCKPFTVSAALCLALAFGPVTVLSVPQMGQGALPLSADDRNPSSDSETAGGLNYNIGIPNGPSFEFGAGFQQKSNDESCDSDPSQQLDAGMGYGAGIPDGPSAGFGAGVHHVHRGASCAPVQVTQEIVETTTVTAPGTTNLVVVTSTAEVVEVPSITEAPVQPSLPESILAPSSTLEVVDTSSSEITSSIKTTAIPVVSAGAGAQANPTEASASKININVPVTFIKPPTDLTTASLATAIAIAIPIPLYTPTAQVPMHSTPLVQYMAPTGTSKSQTYFNAAAGSCRPHALLRGGRLALILGVVYPFL</sequence>
<dbReference type="Proteomes" id="UP001148312">
    <property type="component" value="Unassembled WGS sequence"/>
</dbReference>
<reference evidence="3" key="1">
    <citation type="submission" date="2022-12" db="EMBL/GenBank/DDBJ databases">
        <authorList>
            <person name="Petersen C."/>
        </authorList>
    </citation>
    <scope>NUCLEOTIDE SEQUENCE</scope>
    <source>
        <strain evidence="3">IBT 30728</strain>
    </source>
</reference>
<feature type="region of interest" description="Disordered" evidence="1">
    <location>
        <begin position="35"/>
        <end position="96"/>
    </location>
</feature>
<evidence type="ECO:0000256" key="1">
    <source>
        <dbReference type="SAM" id="MobiDB-lite"/>
    </source>
</evidence>